<feature type="transmembrane region" description="Helical" evidence="14">
    <location>
        <begin position="240"/>
        <end position="261"/>
    </location>
</feature>
<keyword evidence="6 14" id="KW-0472">Membrane</keyword>
<keyword evidence="17" id="KW-1185">Reference proteome</keyword>
<keyword evidence="9" id="KW-0325">Glycoprotein</keyword>
<feature type="transmembrane region" description="Helical" evidence="14">
    <location>
        <begin position="137"/>
        <end position="160"/>
    </location>
</feature>
<comment type="function">
    <text evidence="12">G-protein-coupled receptor of lysophosphatidylserine (LysoPS) that plays different roles in immune response. Acts a damage-sensing receptor that triggers tissue repair upon recognition of dying neutrophils. Mechanistically, apoptotic neutrophils release lysophosphatydilserine that are recognized by type 3 innate lymphoid cells (ILC3s) via GPR34, which activates downstream PI3K-AKT and RAS-ERK signaling pathways leading to STAT3 activation and IL-22 production. Plays an important role in microglial function, controlling morphology and phagocytosis.</text>
</comment>
<dbReference type="PRINTS" id="PR00237">
    <property type="entry name" value="GPCRRHODOPSN"/>
</dbReference>
<dbReference type="FunFam" id="1.20.1070.10:FF:000150">
    <property type="entry name" value="probable G-protein coupled receptor 34"/>
    <property type="match status" value="1"/>
</dbReference>
<keyword evidence="7" id="KW-1015">Disulfide bond</keyword>
<dbReference type="SUPFAM" id="SSF81321">
    <property type="entry name" value="Family A G protein-coupled receptor-like"/>
    <property type="match status" value="1"/>
</dbReference>
<evidence type="ECO:0000256" key="7">
    <source>
        <dbReference type="ARBA" id="ARBA00023157"/>
    </source>
</evidence>
<feature type="transmembrane region" description="Helical" evidence="14">
    <location>
        <begin position="25"/>
        <end position="47"/>
    </location>
</feature>
<evidence type="ECO:0000256" key="9">
    <source>
        <dbReference type="ARBA" id="ARBA00023180"/>
    </source>
</evidence>
<keyword evidence="4 14" id="KW-1133">Transmembrane helix</keyword>
<evidence type="ECO:0000256" key="10">
    <source>
        <dbReference type="ARBA" id="ARBA00023224"/>
    </source>
</evidence>
<keyword evidence="2" id="KW-1003">Cell membrane</keyword>
<dbReference type="Proteomes" id="UP001479290">
    <property type="component" value="Unassembled WGS sequence"/>
</dbReference>
<dbReference type="AlphaFoldDB" id="A0AAW1ZM96"/>
<proteinExistence type="inferred from homology"/>
<protein>
    <recommendedName>
        <fullName evidence="11">Probable G-protein coupled receptor 34</fullName>
    </recommendedName>
</protein>
<evidence type="ECO:0000313" key="16">
    <source>
        <dbReference type="EMBL" id="KAK9962641.1"/>
    </source>
</evidence>
<dbReference type="Pfam" id="PF00001">
    <property type="entry name" value="7tm_1"/>
    <property type="match status" value="1"/>
</dbReference>
<feature type="transmembrane region" description="Helical" evidence="14">
    <location>
        <begin position="99"/>
        <end position="116"/>
    </location>
</feature>
<dbReference type="PANTHER" id="PTHR24233:SF11">
    <property type="entry name" value="P2Y PURINOCEPTOR 14-LIKE"/>
    <property type="match status" value="1"/>
</dbReference>
<feature type="domain" description="G-protein coupled receptors family 1 profile" evidence="15">
    <location>
        <begin position="38"/>
        <end position="297"/>
    </location>
</feature>
<keyword evidence="3 13" id="KW-0812">Transmembrane</keyword>
<accession>A0AAW1ZM96</accession>
<sequence length="317" mass="36318">MDQNTTNSTQDLCGLSEMPARTFFISVYSLIFLASLALNSLAIYVYFCKATSQSSITVYLKNLVIADLFVSLCLILRIAKYASRSVEILHIYCMFGAPASYLNMYCSILFMGYIAANRYVRVVRPLETHVLQTVRSTNYICVVTWAVHSCFVFVYIAVFVSADKENSPHSGFNCESFHNSVLKQIYLVMQITSFLMFLSVLISLILFYWGTVQRLRKAQRTMPEQPGNSKLSKSKRNMRVLVVVFCVCFVPYHMVRLPYMFISPQLHDCTAAQAFYILKELTVLLAVLNASLDPLIYFVFCKTFRAQLNLQRFRQSN</sequence>
<dbReference type="GO" id="GO:0045028">
    <property type="term" value="F:G protein-coupled purinergic nucleotide receptor activity"/>
    <property type="evidence" value="ECO:0007669"/>
    <property type="project" value="TreeGrafter"/>
</dbReference>
<dbReference type="Gene3D" id="1.20.1070.10">
    <property type="entry name" value="Rhodopsin 7-helix transmembrane proteins"/>
    <property type="match status" value="1"/>
</dbReference>
<reference evidence="16 17" key="1">
    <citation type="submission" date="2024-05" db="EMBL/GenBank/DDBJ databases">
        <title>A high-quality chromosomal-level genome assembly of Topmouth culter (Culter alburnus).</title>
        <authorList>
            <person name="Zhao H."/>
        </authorList>
    </citation>
    <scope>NUCLEOTIDE SEQUENCE [LARGE SCALE GENOMIC DNA]</scope>
    <source>
        <strain evidence="16">CATC2023</strain>
        <tissue evidence="16">Muscle</tissue>
    </source>
</reference>
<evidence type="ECO:0000256" key="1">
    <source>
        <dbReference type="ARBA" id="ARBA00004651"/>
    </source>
</evidence>
<evidence type="ECO:0000256" key="5">
    <source>
        <dbReference type="ARBA" id="ARBA00023040"/>
    </source>
</evidence>
<evidence type="ECO:0000313" key="17">
    <source>
        <dbReference type="Proteomes" id="UP001479290"/>
    </source>
</evidence>
<evidence type="ECO:0000256" key="2">
    <source>
        <dbReference type="ARBA" id="ARBA00022475"/>
    </source>
</evidence>
<dbReference type="PROSITE" id="PS50262">
    <property type="entry name" value="G_PROTEIN_RECEP_F1_2"/>
    <property type="match status" value="1"/>
</dbReference>
<dbReference type="PRINTS" id="PR01157">
    <property type="entry name" value="P2YPURNOCPTR"/>
</dbReference>
<evidence type="ECO:0000256" key="8">
    <source>
        <dbReference type="ARBA" id="ARBA00023170"/>
    </source>
</evidence>
<evidence type="ECO:0000256" key="11">
    <source>
        <dbReference type="ARBA" id="ARBA00035691"/>
    </source>
</evidence>
<keyword evidence="8 13" id="KW-0675">Receptor</keyword>
<feature type="transmembrane region" description="Helical" evidence="14">
    <location>
        <begin position="281"/>
        <end position="300"/>
    </location>
</feature>
<dbReference type="PANTHER" id="PTHR24233">
    <property type="entry name" value="P2Y PURINOCEPTOR-RELATED G-PROTEIN COUPLED RECEPTOR"/>
    <property type="match status" value="1"/>
</dbReference>
<dbReference type="PROSITE" id="PS00237">
    <property type="entry name" value="G_PROTEIN_RECEP_F1_1"/>
    <property type="match status" value="1"/>
</dbReference>
<keyword evidence="10 13" id="KW-0807">Transducer</keyword>
<evidence type="ECO:0000259" key="15">
    <source>
        <dbReference type="PROSITE" id="PS50262"/>
    </source>
</evidence>
<feature type="transmembrane region" description="Helical" evidence="14">
    <location>
        <begin position="59"/>
        <end position="79"/>
    </location>
</feature>
<dbReference type="GO" id="GO:0005886">
    <property type="term" value="C:plasma membrane"/>
    <property type="evidence" value="ECO:0007669"/>
    <property type="project" value="UniProtKB-SubCell"/>
</dbReference>
<organism evidence="16 17">
    <name type="scientific">Culter alburnus</name>
    <name type="common">Topmouth culter</name>
    <dbReference type="NCBI Taxonomy" id="194366"/>
    <lineage>
        <taxon>Eukaryota</taxon>
        <taxon>Metazoa</taxon>
        <taxon>Chordata</taxon>
        <taxon>Craniata</taxon>
        <taxon>Vertebrata</taxon>
        <taxon>Euteleostomi</taxon>
        <taxon>Actinopterygii</taxon>
        <taxon>Neopterygii</taxon>
        <taxon>Teleostei</taxon>
        <taxon>Ostariophysi</taxon>
        <taxon>Cypriniformes</taxon>
        <taxon>Xenocyprididae</taxon>
        <taxon>Xenocypridinae</taxon>
        <taxon>Culter</taxon>
    </lineage>
</organism>
<dbReference type="EMBL" id="JAWDJR010000015">
    <property type="protein sequence ID" value="KAK9962641.1"/>
    <property type="molecule type" value="Genomic_DNA"/>
</dbReference>
<dbReference type="InterPro" id="IPR017452">
    <property type="entry name" value="GPCR_Rhodpsn_7TM"/>
</dbReference>
<comment type="similarity">
    <text evidence="13">Belongs to the G-protein coupled receptor 1 family.</text>
</comment>
<dbReference type="InterPro" id="IPR000276">
    <property type="entry name" value="GPCR_Rhodpsn"/>
</dbReference>
<name>A0AAW1ZM96_CULAL</name>
<evidence type="ECO:0000256" key="3">
    <source>
        <dbReference type="ARBA" id="ARBA00022692"/>
    </source>
</evidence>
<comment type="caution">
    <text evidence="16">The sequence shown here is derived from an EMBL/GenBank/DDBJ whole genome shotgun (WGS) entry which is preliminary data.</text>
</comment>
<evidence type="ECO:0000256" key="12">
    <source>
        <dbReference type="ARBA" id="ARBA00045234"/>
    </source>
</evidence>
<evidence type="ECO:0000256" key="13">
    <source>
        <dbReference type="RuleBase" id="RU000688"/>
    </source>
</evidence>
<feature type="transmembrane region" description="Helical" evidence="14">
    <location>
        <begin position="185"/>
        <end position="210"/>
    </location>
</feature>
<evidence type="ECO:0000256" key="4">
    <source>
        <dbReference type="ARBA" id="ARBA00022989"/>
    </source>
</evidence>
<gene>
    <name evidence="16" type="ORF">ABG768_007998</name>
</gene>
<evidence type="ECO:0000256" key="14">
    <source>
        <dbReference type="SAM" id="Phobius"/>
    </source>
</evidence>
<evidence type="ECO:0000256" key="6">
    <source>
        <dbReference type="ARBA" id="ARBA00023136"/>
    </source>
</evidence>
<comment type="subcellular location">
    <subcellularLocation>
        <location evidence="1">Cell membrane</location>
        <topology evidence="1">Multi-pass membrane protein</topology>
    </subcellularLocation>
</comment>
<keyword evidence="5 13" id="KW-0297">G-protein coupled receptor</keyword>